<dbReference type="CDD" id="cd07332">
    <property type="entry name" value="M48C_Oma1_like"/>
    <property type="match status" value="1"/>
</dbReference>
<evidence type="ECO:0000256" key="4">
    <source>
        <dbReference type="ARBA" id="ARBA00022833"/>
    </source>
</evidence>
<feature type="domain" description="Peptidase M48" evidence="7">
    <location>
        <begin position="162"/>
        <end position="331"/>
    </location>
</feature>
<protein>
    <submittedName>
        <fullName evidence="8">M48 family metallopeptidase</fullName>
    </submittedName>
</protein>
<evidence type="ECO:0000256" key="2">
    <source>
        <dbReference type="ARBA" id="ARBA00022723"/>
    </source>
</evidence>
<dbReference type="InterPro" id="IPR051156">
    <property type="entry name" value="Mito/Outer_Membr_Metalloprot"/>
</dbReference>
<dbReference type="PANTHER" id="PTHR22726">
    <property type="entry name" value="METALLOENDOPEPTIDASE OMA1"/>
    <property type="match status" value="1"/>
</dbReference>
<evidence type="ECO:0000256" key="6">
    <source>
        <dbReference type="RuleBase" id="RU003983"/>
    </source>
</evidence>
<dbReference type="GO" id="GO:0051603">
    <property type="term" value="P:proteolysis involved in protein catabolic process"/>
    <property type="evidence" value="ECO:0007669"/>
    <property type="project" value="TreeGrafter"/>
</dbReference>
<dbReference type="Proteomes" id="UP000273982">
    <property type="component" value="Chromosome"/>
</dbReference>
<dbReference type="EMBL" id="CP034086">
    <property type="protein sequence ID" value="AZG75675.1"/>
    <property type="molecule type" value="Genomic_DNA"/>
</dbReference>
<keyword evidence="5 6" id="KW-0482">Metalloprotease</keyword>
<comment type="similarity">
    <text evidence="6">Belongs to the peptidase M48 family.</text>
</comment>
<dbReference type="PANTHER" id="PTHR22726:SF1">
    <property type="entry name" value="METALLOENDOPEPTIDASE OMA1, MITOCHONDRIAL"/>
    <property type="match status" value="1"/>
</dbReference>
<dbReference type="InterPro" id="IPR001915">
    <property type="entry name" value="Peptidase_M48"/>
</dbReference>
<dbReference type="Pfam" id="PF01435">
    <property type="entry name" value="Peptidase_M48"/>
    <property type="match status" value="1"/>
</dbReference>
<dbReference type="KEGG" id="mros:EHO51_02365"/>
<evidence type="ECO:0000313" key="8">
    <source>
        <dbReference type="EMBL" id="AZG75675.1"/>
    </source>
</evidence>
<dbReference type="RefSeq" id="WP_124737540.1">
    <property type="nucleotide sequence ID" value="NZ_CP034086.1"/>
</dbReference>
<keyword evidence="4 6" id="KW-0862">Zinc</keyword>
<reference evidence="8 9" key="1">
    <citation type="submission" date="2018-11" db="EMBL/GenBank/DDBJ databases">
        <title>Genome squencing of methanotrophic bacteria isolated from alkaline groundwater in Korea.</title>
        <authorList>
            <person name="Nguyen L.N."/>
        </authorList>
    </citation>
    <scope>NUCLEOTIDE SEQUENCE [LARGE SCALE GENOMIC DNA]</scope>
    <source>
        <strain evidence="8 9">GW6</strain>
    </source>
</reference>
<evidence type="ECO:0000256" key="5">
    <source>
        <dbReference type="ARBA" id="ARBA00023049"/>
    </source>
</evidence>
<name>A0A3G8M2Z3_9HYPH</name>
<dbReference type="GO" id="GO:0016020">
    <property type="term" value="C:membrane"/>
    <property type="evidence" value="ECO:0007669"/>
    <property type="project" value="TreeGrafter"/>
</dbReference>
<dbReference type="GO" id="GO:0046872">
    <property type="term" value="F:metal ion binding"/>
    <property type="evidence" value="ECO:0007669"/>
    <property type="project" value="UniProtKB-KW"/>
</dbReference>
<keyword evidence="1 6" id="KW-0645">Protease</keyword>
<evidence type="ECO:0000313" key="9">
    <source>
        <dbReference type="Proteomes" id="UP000273982"/>
    </source>
</evidence>
<accession>A0A3G8M2Z3</accession>
<sequence>MNEKFEAIYFDGVVNKKRRVSLAFGPTLEICEDGAALSAWSYTDVRRIPAPADLMRLRSISAAQLAHLDIRDGDAQREVERHCPKLADDAAHEGSTLKIVTWSLAATASIVGLVWFGVPFAADRLAPLVPISWENRIGEVAERQMRQMFDGKNCTTPKGSAALAKLSKRLQDASGLRVTATIEALSEKTPNAFALPGGKVFVLAGLLEKAQSQDEILGVLAHELGHLQNRDHLRRIIADGGTAYLFGLLFGDVAGGGAVVFAGKTLLNAANSREAEARADAFAAQTLARLGRPAKPMGELLLRVTGKEKDGFLTILHDHPLSEDRLAKLSAADKATADPVLTDDEWKALKTICD</sequence>
<keyword evidence="3 6" id="KW-0378">Hydrolase</keyword>
<keyword evidence="2" id="KW-0479">Metal-binding</keyword>
<evidence type="ECO:0000259" key="7">
    <source>
        <dbReference type="Pfam" id="PF01435"/>
    </source>
</evidence>
<dbReference type="GO" id="GO:0004222">
    <property type="term" value="F:metalloendopeptidase activity"/>
    <property type="evidence" value="ECO:0007669"/>
    <property type="project" value="InterPro"/>
</dbReference>
<evidence type="ECO:0000256" key="1">
    <source>
        <dbReference type="ARBA" id="ARBA00022670"/>
    </source>
</evidence>
<gene>
    <name evidence="8" type="ORF">EHO51_02365</name>
</gene>
<comment type="cofactor">
    <cofactor evidence="6">
        <name>Zn(2+)</name>
        <dbReference type="ChEBI" id="CHEBI:29105"/>
    </cofactor>
    <text evidence="6">Binds 1 zinc ion per subunit.</text>
</comment>
<proteinExistence type="inferred from homology"/>
<dbReference type="Gene3D" id="3.30.2010.10">
    <property type="entry name" value="Metalloproteases ('zincins'), catalytic domain"/>
    <property type="match status" value="1"/>
</dbReference>
<organism evidence="8 9">
    <name type="scientific">Methylocystis rosea</name>
    <dbReference type="NCBI Taxonomy" id="173366"/>
    <lineage>
        <taxon>Bacteria</taxon>
        <taxon>Pseudomonadati</taxon>
        <taxon>Pseudomonadota</taxon>
        <taxon>Alphaproteobacteria</taxon>
        <taxon>Hyphomicrobiales</taxon>
        <taxon>Methylocystaceae</taxon>
        <taxon>Methylocystis</taxon>
    </lineage>
</organism>
<dbReference type="AlphaFoldDB" id="A0A3G8M2Z3"/>
<evidence type="ECO:0000256" key="3">
    <source>
        <dbReference type="ARBA" id="ARBA00022801"/>
    </source>
</evidence>